<reference evidence="8" key="2">
    <citation type="submission" date="2021-04" db="EMBL/GenBank/DDBJ databases">
        <title>Genome-wide patterns of bracovirus chromosomal integration into multiple host tissues during parasitism.</title>
        <authorList>
            <person name="Chebbi M.A.C."/>
        </authorList>
    </citation>
    <scope>NUCLEOTIDE SEQUENCE</scope>
    <source>
        <tissue evidence="8">Whole body</tissue>
    </source>
</reference>
<keyword evidence="4" id="KW-0067">ATP-binding</keyword>
<dbReference type="Proteomes" id="UP000729913">
    <property type="component" value="Unassembled WGS sequence"/>
</dbReference>
<evidence type="ECO:0000256" key="3">
    <source>
        <dbReference type="ARBA" id="ARBA00022763"/>
    </source>
</evidence>
<dbReference type="Pfam" id="PF08423">
    <property type="entry name" value="Rad51"/>
    <property type="match status" value="1"/>
</dbReference>
<dbReference type="GO" id="GO:0000722">
    <property type="term" value="P:telomere maintenance via recombination"/>
    <property type="evidence" value="ECO:0007669"/>
    <property type="project" value="TreeGrafter"/>
</dbReference>
<dbReference type="PANTHER" id="PTHR46487">
    <property type="entry name" value="DNA REPAIR PROTEIN XRCC3"/>
    <property type="match status" value="1"/>
</dbReference>
<evidence type="ECO:0000256" key="4">
    <source>
        <dbReference type="ARBA" id="ARBA00022840"/>
    </source>
</evidence>
<dbReference type="GO" id="GO:0071140">
    <property type="term" value="P:resolution of mitotic recombination intermediates"/>
    <property type="evidence" value="ECO:0007669"/>
    <property type="project" value="TreeGrafter"/>
</dbReference>
<keyword evidence="6" id="KW-0539">Nucleus</keyword>
<keyword evidence="5" id="KW-0234">DNA repair</keyword>
<dbReference type="EMBL" id="JAAOIC020000041">
    <property type="protein sequence ID" value="KAG8038785.1"/>
    <property type="molecule type" value="Genomic_DNA"/>
</dbReference>
<dbReference type="GO" id="GO:0090656">
    <property type="term" value="P:t-circle formation"/>
    <property type="evidence" value="ECO:0007669"/>
    <property type="project" value="TreeGrafter"/>
</dbReference>
<evidence type="ECO:0000256" key="2">
    <source>
        <dbReference type="ARBA" id="ARBA00022741"/>
    </source>
</evidence>
<accession>A0A8J5R134</accession>
<proteinExistence type="predicted"/>
<comment type="caution">
    <text evidence="8">The sequence shown here is derived from an EMBL/GenBank/DDBJ whole genome shotgun (WGS) entry which is preliminary data.</text>
</comment>
<keyword evidence="2" id="KW-0547">Nucleotide-binding</keyword>
<dbReference type="PANTHER" id="PTHR46487:SF1">
    <property type="entry name" value="DNA REPAIR PROTEIN XRCC3"/>
    <property type="match status" value="1"/>
</dbReference>
<dbReference type="InterPro" id="IPR047348">
    <property type="entry name" value="XRCC3-like_C"/>
</dbReference>
<comment type="subcellular location">
    <subcellularLocation>
        <location evidence="1">Nucleus</location>
    </subcellularLocation>
</comment>
<dbReference type="OrthoDB" id="1861185at2759"/>
<dbReference type="GO" id="GO:0005524">
    <property type="term" value="F:ATP binding"/>
    <property type="evidence" value="ECO:0007669"/>
    <property type="project" value="UniProtKB-KW"/>
</dbReference>
<dbReference type="GO" id="GO:0140664">
    <property type="term" value="F:ATP-dependent DNA damage sensor activity"/>
    <property type="evidence" value="ECO:0007669"/>
    <property type="project" value="InterPro"/>
</dbReference>
<dbReference type="AlphaFoldDB" id="A0A8J5R134"/>
<gene>
    <name evidence="8" type="ORF">G9C98_000340</name>
</gene>
<dbReference type="InterPro" id="IPR013632">
    <property type="entry name" value="Rad51_C"/>
</dbReference>
<sequence>MANFLTADKLSKNLNDNFLTTGCGIIDELLRGGISKRGITQFYGIGGAGKTQLALQLCLTTQIPSLNGHQAGVIYICTEAKFPSSRFQQLLEMSPIAKKYNINGNKVFIEHISTVSDLEKCIIEQIPCMLRVEKIGLIVIDSIAAPYRVDYESINLKDRARSLRSIGKALHNYSRNNISVVCINQLTAVIDNTAITDRVCNDGNPALGIVWACQITNSLCFCKIDNQRHIHIRESPYLARKTFTFCVENRGVFGLEKIT</sequence>
<protein>
    <recommendedName>
        <fullName evidence="7">RecA family profile 1 domain-containing protein</fullName>
    </recommendedName>
</protein>
<dbReference type="InterPro" id="IPR020588">
    <property type="entry name" value="RecA_ATP-bd"/>
</dbReference>
<evidence type="ECO:0000313" key="9">
    <source>
        <dbReference type="Proteomes" id="UP000729913"/>
    </source>
</evidence>
<reference evidence="8" key="1">
    <citation type="submission" date="2020-03" db="EMBL/GenBank/DDBJ databases">
        <authorList>
            <person name="Chebbi M.A."/>
            <person name="Drezen J.M."/>
        </authorList>
    </citation>
    <scope>NUCLEOTIDE SEQUENCE</scope>
    <source>
        <tissue evidence="8">Whole body</tissue>
    </source>
</reference>
<keyword evidence="9" id="KW-1185">Reference proteome</keyword>
<evidence type="ECO:0000256" key="5">
    <source>
        <dbReference type="ARBA" id="ARBA00023204"/>
    </source>
</evidence>
<keyword evidence="3" id="KW-0227">DNA damage</keyword>
<evidence type="ECO:0000256" key="1">
    <source>
        <dbReference type="ARBA" id="ARBA00004123"/>
    </source>
</evidence>
<dbReference type="GO" id="GO:0000400">
    <property type="term" value="F:four-way junction DNA binding"/>
    <property type="evidence" value="ECO:0007669"/>
    <property type="project" value="TreeGrafter"/>
</dbReference>
<dbReference type="GO" id="GO:0033065">
    <property type="term" value="C:Rad51C-XRCC3 complex"/>
    <property type="evidence" value="ECO:0007669"/>
    <property type="project" value="TreeGrafter"/>
</dbReference>
<dbReference type="GO" id="GO:0045003">
    <property type="term" value="P:double-strand break repair via synthesis-dependent strand annealing"/>
    <property type="evidence" value="ECO:0007669"/>
    <property type="project" value="TreeGrafter"/>
</dbReference>
<organism evidence="8 9">
    <name type="scientific">Cotesia typhae</name>
    <dbReference type="NCBI Taxonomy" id="2053667"/>
    <lineage>
        <taxon>Eukaryota</taxon>
        <taxon>Metazoa</taxon>
        <taxon>Ecdysozoa</taxon>
        <taxon>Arthropoda</taxon>
        <taxon>Hexapoda</taxon>
        <taxon>Insecta</taxon>
        <taxon>Pterygota</taxon>
        <taxon>Neoptera</taxon>
        <taxon>Endopterygota</taxon>
        <taxon>Hymenoptera</taxon>
        <taxon>Apocrita</taxon>
        <taxon>Ichneumonoidea</taxon>
        <taxon>Braconidae</taxon>
        <taxon>Microgastrinae</taxon>
        <taxon>Cotesia</taxon>
    </lineage>
</organism>
<evidence type="ECO:0000313" key="8">
    <source>
        <dbReference type="EMBL" id="KAG8038785.1"/>
    </source>
</evidence>
<name>A0A8J5R134_9HYME</name>
<evidence type="ECO:0000256" key="6">
    <source>
        <dbReference type="ARBA" id="ARBA00023242"/>
    </source>
</evidence>
<feature type="domain" description="RecA family profile 1" evidence="7">
    <location>
        <begin position="15"/>
        <end position="186"/>
    </location>
</feature>
<dbReference type="PROSITE" id="PS50162">
    <property type="entry name" value="RECA_2"/>
    <property type="match status" value="1"/>
</dbReference>
<evidence type="ECO:0000259" key="7">
    <source>
        <dbReference type="PROSITE" id="PS50162"/>
    </source>
</evidence>
<dbReference type="GO" id="GO:0005657">
    <property type="term" value="C:replication fork"/>
    <property type="evidence" value="ECO:0007669"/>
    <property type="project" value="TreeGrafter"/>
</dbReference>
<dbReference type="CDD" id="cd19491">
    <property type="entry name" value="XRCC3"/>
    <property type="match status" value="1"/>
</dbReference>